<name>A0ABV8WD60_9FLAO</name>
<dbReference type="RefSeq" id="WP_179008090.1">
    <property type="nucleotide sequence ID" value="NZ_JBHSCO010000007.1"/>
</dbReference>
<evidence type="ECO:0000313" key="1">
    <source>
        <dbReference type="EMBL" id="MFC4393919.1"/>
    </source>
</evidence>
<organism evidence="1 2">
    <name type="scientific">Flavobacterium quisquiliarum</name>
    <dbReference type="NCBI Taxonomy" id="1834436"/>
    <lineage>
        <taxon>Bacteria</taxon>
        <taxon>Pseudomonadati</taxon>
        <taxon>Bacteroidota</taxon>
        <taxon>Flavobacteriia</taxon>
        <taxon>Flavobacteriales</taxon>
        <taxon>Flavobacteriaceae</taxon>
        <taxon>Flavobacterium</taxon>
    </lineage>
</organism>
<dbReference type="EMBL" id="JBHSCO010000007">
    <property type="protein sequence ID" value="MFC4393919.1"/>
    <property type="molecule type" value="Genomic_DNA"/>
</dbReference>
<evidence type="ECO:0000313" key="2">
    <source>
        <dbReference type="Proteomes" id="UP001595719"/>
    </source>
</evidence>
<gene>
    <name evidence="1" type="ORF">ACFOY0_23200</name>
</gene>
<accession>A0ABV8WD60</accession>
<reference evidence="2" key="1">
    <citation type="journal article" date="2019" name="Int. J. Syst. Evol. Microbiol.">
        <title>The Global Catalogue of Microorganisms (GCM) 10K type strain sequencing project: providing services to taxonomists for standard genome sequencing and annotation.</title>
        <authorList>
            <consortium name="The Broad Institute Genomics Platform"/>
            <consortium name="The Broad Institute Genome Sequencing Center for Infectious Disease"/>
            <person name="Wu L."/>
            <person name="Ma J."/>
        </authorList>
    </citation>
    <scope>NUCLEOTIDE SEQUENCE [LARGE SCALE GENOMIC DNA]</scope>
    <source>
        <strain evidence="2">CGMCC 1.15345</strain>
    </source>
</reference>
<proteinExistence type="predicted"/>
<keyword evidence="2" id="KW-1185">Reference proteome</keyword>
<dbReference type="Proteomes" id="UP001595719">
    <property type="component" value="Unassembled WGS sequence"/>
</dbReference>
<sequence length="127" mass="14919">MLKKDMESTASTQEKTKFREVYIFDMEALQNIFSQNSCEKTEDKMLFGIPFLLSKKNNKINAFASLILDQNNEIKFEIYDDGSLNDQEKEVFNEYIINFLKKKRSANFNNVTQLKQSTEHLVHCLSF</sequence>
<protein>
    <submittedName>
        <fullName evidence="1">Uncharacterized protein</fullName>
    </submittedName>
</protein>
<comment type="caution">
    <text evidence="1">The sequence shown here is derived from an EMBL/GenBank/DDBJ whole genome shotgun (WGS) entry which is preliminary data.</text>
</comment>